<organism evidence="4 5">
    <name type="scientific">Burkholderia stabilis</name>
    <dbReference type="NCBI Taxonomy" id="95485"/>
    <lineage>
        <taxon>Bacteria</taxon>
        <taxon>Pseudomonadati</taxon>
        <taxon>Pseudomonadota</taxon>
        <taxon>Betaproteobacteria</taxon>
        <taxon>Burkholderiales</taxon>
        <taxon>Burkholderiaceae</taxon>
        <taxon>Burkholderia</taxon>
        <taxon>Burkholderia cepacia complex</taxon>
    </lineage>
</organism>
<dbReference type="EMBL" id="QWEX01000003">
    <property type="protein sequence ID" value="RXV65018.1"/>
    <property type="molecule type" value="Genomic_DNA"/>
</dbReference>
<dbReference type="InterPro" id="IPR036388">
    <property type="entry name" value="WH-like_DNA-bd_sf"/>
</dbReference>
<name>A0A4Q2A7B1_9BURK</name>
<evidence type="ECO:0000259" key="3">
    <source>
        <dbReference type="PROSITE" id="PS51755"/>
    </source>
</evidence>
<comment type="caution">
    <text evidence="4">The sequence shown here is derived from an EMBL/GenBank/DDBJ whole genome shotgun (WGS) entry which is preliminary data.</text>
</comment>
<evidence type="ECO:0000313" key="4">
    <source>
        <dbReference type="EMBL" id="RXV65018.1"/>
    </source>
</evidence>
<accession>A0A4Q2A7B1</accession>
<evidence type="ECO:0000256" key="1">
    <source>
        <dbReference type="ARBA" id="ARBA00023125"/>
    </source>
</evidence>
<sequence length="234" mass="25653">MVDMSKQKRLVILSRNISLIRTVSEKVKGAEYKQHIIHGGPGSAQRLTNGTFSVMLVGFEDINSAEGWAFLARRKRAMIAMPIIVVTPKADDVSGTAVLEAGADAYVAETASCSLFVAYVGALVRRAEIGARGLSSETYGLYEFDLLGRRIFLCGERVPVNISEFYLCLLFFRNVGRLLSVSQIAESIWGGAAEIAIARIRMVIVSLKRKLKLAAEFGYLITSIRGLGYRLDVV</sequence>
<dbReference type="AlphaFoldDB" id="A0A4Q2A7B1"/>
<keyword evidence="1 2" id="KW-0238">DNA-binding</keyword>
<dbReference type="PROSITE" id="PS51755">
    <property type="entry name" value="OMPR_PHOB"/>
    <property type="match status" value="1"/>
</dbReference>
<dbReference type="SUPFAM" id="SSF52172">
    <property type="entry name" value="CheY-like"/>
    <property type="match status" value="1"/>
</dbReference>
<dbReference type="Gene3D" id="3.40.50.2300">
    <property type="match status" value="1"/>
</dbReference>
<dbReference type="Pfam" id="PF00486">
    <property type="entry name" value="Trans_reg_C"/>
    <property type="match status" value="1"/>
</dbReference>
<gene>
    <name evidence="4" type="ORF">D1006_33105</name>
</gene>
<dbReference type="Gene3D" id="1.10.10.10">
    <property type="entry name" value="Winged helix-like DNA-binding domain superfamily/Winged helix DNA-binding domain"/>
    <property type="match status" value="1"/>
</dbReference>
<reference evidence="4 5" key="1">
    <citation type="submission" date="2018-08" db="EMBL/GenBank/DDBJ databases">
        <title>Mountain-cultivated ginseng endophyte, Burkholderia stabilis and its activity against ginseng root rot disease.</title>
        <authorList>
            <person name="Tapan Kumar M."/>
            <person name="Bae H."/>
            <person name="Shanmugam G."/>
            <person name="Jeon J."/>
        </authorList>
    </citation>
    <scope>NUCLEOTIDE SEQUENCE [LARGE SCALE GENOMIC DNA]</scope>
    <source>
        <strain evidence="4 5">EB159</strain>
    </source>
</reference>
<dbReference type="InterPro" id="IPR016032">
    <property type="entry name" value="Sig_transdc_resp-reg_C-effctor"/>
</dbReference>
<dbReference type="Proteomes" id="UP000289650">
    <property type="component" value="Unassembled WGS sequence"/>
</dbReference>
<dbReference type="InterPro" id="IPR001867">
    <property type="entry name" value="OmpR/PhoB-type_DNA-bd"/>
</dbReference>
<dbReference type="SUPFAM" id="SSF46894">
    <property type="entry name" value="C-terminal effector domain of the bipartite response regulators"/>
    <property type="match status" value="1"/>
</dbReference>
<dbReference type="InterPro" id="IPR011006">
    <property type="entry name" value="CheY-like_superfamily"/>
</dbReference>
<dbReference type="GO" id="GO:0000160">
    <property type="term" value="P:phosphorelay signal transduction system"/>
    <property type="evidence" value="ECO:0007669"/>
    <property type="project" value="InterPro"/>
</dbReference>
<dbReference type="CDD" id="cd00383">
    <property type="entry name" value="trans_reg_C"/>
    <property type="match status" value="1"/>
</dbReference>
<dbReference type="SMART" id="SM00862">
    <property type="entry name" value="Trans_reg_C"/>
    <property type="match status" value="1"/>
</dbReference>
<proteinExistence type="predicted"/>
<dbReference type="GO" id="GO:0003677">
    <property type="term" value="F:DNA binding"/>
    <property type="evidence" value="ECO:0007669"/>
    <property type="project" value="UniProtKB-UniRule"/>
</dbReference>
<feature type="DNA-binding region" description="OmpR/PhoB-type" evidence="2">
    <location>
        <begin position="134"/>
        <end position="233"/>
    </location>
</feature>
<evidence type="ECO:0000313" key="5">
    <source>
        <dbReference type="Proteomes" id="UP000289650"/>
    </source>
</evidence>
<protein>
    <submittedName>
        <fullName evidence="4">DNA-binding response regulator</fullName>
    </submittedName>
</protein>
<evidence type="ECO:0000256" key="2">
    <source>
        <dbReference type="PROSITE-ProRule" id="PRU01091"/>
    </source>
</evidence>
<feature type="domain" description="OmpR/PhoB-type" evidence="3">
    <location>
        <begin position="134"/>
        <end position="233"/>
    </location>
</feature>
<dbReference type="GO" id="GO:0006355">
    <property type="term" value="P:regulation of DNA-templated transcription"/>
    <property type="evidence" value="ECO:0007669"/>
    <property type="project" value="InterPro"/>
</dbReference>